<dbReference type="InterPro" id="IPR012340">
    <property type="entry name" value="NA-bd_OB-fold"/>
</dbReference>
<proteinExistence type="predicted"/>
<evidence type="ECO:0000313" key="2">
    <source>
        <dbReference type="Proteomes" id="UP000032141"/>
    </source>
</evidence>
<organism evidence="1 2">
    <name type="scientific">Brassica oleracea var. oleracea</name>
    <dbReference type="NCBI Taxonomy" id="109376"/>
    <lineage>
        <taxon>Eukaryota</taxon>
        <taxon>Viridiplantae</taxon>
        <taxon>Streptophyta</taxon>
        <taxon>Embryophyta</taxon>
        <taxon>Tracheophyta</taxon>
        <taxon>Spermatophyta</taxon>
        <taxon>Magnoliopsida</taxon>
        <taxon>eudicotyledons</taxon>
        <taxon>Gunneridae</taxon>
        <taxon>Pentapetalae</taxon>
        <taxon>rosids</taxon>
        <taxon>malvids</taxon>
        <taxon>Brassicales</taxon>
        <taxon>Brassicaceae</taxon>
        <taxon>Brassiceae</taxon>
        <taxon>Brassica</taxon>
    </lineage>
</organism>
<reference evidence="1 2" key="1">
    <citation type="journal article" date="2014" name="Genome Biol.">
        <title>Transcriptome and methylome profiling reveals relics of genome dominance in the mesopolyploid Brassica oleracea.</title>
        <authorList>
            <person name="Parkin I.A."/>
            <person name="Koh C."/>
            <person name="Tang H."/>
            <person name="Robinson S.J."/>
            <person name="Kagale S."/>
            <person name="Clarke W.E."/>
            <person name="Town C.D."/>
            <person name="Nixon J."/>
            <person name="Krishnakumar V."/>
            <person name="Bidwell S.L."/>
            <person name="Denoeud F."/>
            <person name="Belcram H."/>
            <person name="Links M.G."/>
            <person name="Just J."/>
            <person name="Clarke C."/>
            <person name="Bender T."/>
            <person name="Huebert T."/>
            <person name="Mason A.S."/>
            <person name="Pires J.C."/>
            <person name="Barker G."/>
            <person name="Moore J."/>
            <person name="Walley P.G."/>
            <person name="Manoli S."/>
            <person name="Batley J."/>
            <person name="Edwards D."/>
            <person name="Nelson M.N."/>
            <person name="Wang X."/>
            <person name="Paterson A.H."/>
            <person name="King G."/>
            <person name="Bancroft I."/>
            <person name="Chalhoub B."/>
            <person name="Sharpe A.G."/>
        </authorList>
    </citation>
    <scope>NUCLEOTIDE SEQUENCE</scope>
    <source>
        <strain evidence="1 2">cv. TO1000</strain>
    </source>
</reference>
<evidence type="ECO:0008006" key="3">
    <source>
        <dbReference type="Google" id="ProtNLM"/>
    </source>
</evidence>
<dbReference type="EnsemblPlants" id="Bo5g070800.1">
    <property type="protein sequence ID" value="Bo5g070800.1"/>
    <property type="gene ID" value="Bo5g070800"/>
</dbReference>
<protein>
    <recommendedName>
        <fullName evidence="3">Replication factor A C-terminal domain-containing protein</fullName>
    </recommendedName>
</protein>
<reference evidence="1" key="2">
    <citation type="submission" date="2015-03" db="UniProtKB">
        <authorList>
            <consortium name="EnsemblPlants"/>
        </authorList>
    </citation>
    <scope>IDENTIFICATION</scope>
</reference>
<name>A0A0D3CFE9_BRAOL</name>
<dbReference type="eggNOG" id="KOG0851">
    <property type="taxonomic scope" value="Eukaryota"/>
</dbReference>
<sequence>MCTVYAIGSDWGWCYFGCVTCNKKVFKVETVVKNLNEQEITSHIWWCKVCKDNVTSVSPRFKLHLMVKDDTREAKLVLLKTRVSRHGGMARGLISESGKNGNPITLYGFSHYAKGANRCNIVKHDAELEVRAINAKLELLDHIIAKSVPKFDKENLESELCLAEAKMADVMVPYIDWYKLGEPHMYD</sequence>
<accession>A0A0D3CFE9</accession>
<dbReference type="STRING" id="109376.A0A0D3CFE9"/>
<dbReference type="Gene3D" id="2.40.50.140">
    <property type="entry name" value="Nucleic acid-binding proteins"/>
    <property type="match status" value="1"/>
</dbReference>
<keyword evidence="2" id="KW-1185">Reference proteome</keyword>
<dbReference type="AlphaFoldDB" id="A0A0D3CFE9"/>
<dbReference type="SUPFAM" id="SSF50249">
    <property type="entry name" value="Nucleic acid-binding proteins"/>
    <property type="match status" value="1"/>
</dbReference>
<dbReference type="Proteomes" id="UP000032141">
    <property type="component" value="Chromosome C5"/>
</dbReference>
<evidence type="ECO:0000313" key="1">
    <source>
        <dbReference type="EnsemblPlants" id="Bo5g070800.1"/>
    </source>
</evidence>
<dbReference type="HOGENOM" id="CLU_1449598_0_0_1"/>
<dbReference type="Gramene" id="Bo5g070800.1">
    <property type="protein sequence ID" value="Bo5g070800.1"/>
    <property type="gene ID" value="Bo5g070800"/>
</dbReference>